<dbReference type="Gene3D" id="1.20.5.1930">
    <property type="match status" value="1"/>
</dbReference>
<dbReference type="Gene3D" id="3.30.565.10">
    <property type="entry name" value="Histidine kinase-like ATPase, C-terminal domain"/>
    <property type="match status" value="1"/>
</dbReference>
<dbReference type="Pfam" id="PF07730">
    <property type="entry name" value="HisKA_3"/>
    <property type="match status" value="1"/>
</dbReference>
<keyword evidence="8" id="KW-0902">Two-component regulatory system</keyword>
<keyword evidence="4" id="KW-0808">Transferase</keyword>
<keyword evidence="6 11" id="KW-0418">Kinase</keyword>
<dbReference type="Pfam" id="PF02518">
    <property type="entry name" value="HATPase_c"/>
    <property type="match status" value="1"/>
</dbReference>
<evidence type="ECO:0000256" key="8">
    <source>
        <dbReference type="ARBA" id="ARBA00023012"/>
    </source>
</evidence>
<evidence type="ECO:0000256" key="1">
    <source>
        <dbReference type="ARBA" id="ARBA00000085"/>
    </source>
</evidence>
<dbReference type="SMART" id="SM00387">
    <property type="entry name" value="HATPase_c"/>
    <property type="match status" value="1"/>
</dbReference>
<feature type="transmembrane region" description="Helical" evidence="9">
    <location>
        <begin position="37"/>
        <end position="59"/>
    </location>
</feature>
<dbReference type="InterPro" id="IPR050482">
    <property type="entry name" value="Sensor_HK_TwoCompSys"/>
</dbReference>
<dbReference type="PROSITE" id="PS50109">
    <property type="entry name" value="HIS_KIN"/>
    <property type="match status" value="1"/>
</dbReference>
<dbReference type="EC" id="2.7.13.3" evidence="2"/>
<dbReference type="PANTHER" id="PTHR24421">
    <property type="entry name" value="NITRATE/NITRITE SENSOR PROTEIN NARX-RELATED"/>
    <property type="match status" value="1"/>
</dbReference>
<keyword evidence="7" id="KW-0067">ATP-binding</keyword>
<keyword evidence="9" id="KW-0472">Membrane</keyword>
<proteinExistence type="predicted"/>
<evidence type="ECO:0000256" key="2">
    <source>
        <dbReference type="ARBA" id="ARBA00012438"/>
    </source>
</evidence>
<feature type="domain" description="Histidine kinase" evidence="10">
    <location>
        <begin position="95"/>
        <end position="287"/>
    </location>
</feature>
<evidence type="ECO:0000313" key="12">
    <source>
        <dbReference type="Proteomes" id="UP001529085"/>
    </source>
</evidence>
<evidence type="ECO:0000256" key="7">
    <source>
        <dbReference type="ARBA" id="ARBA00022840"/>
    </source>
</evidence>
<dbReference type="InterPro" id="IPR003594">
    <property type="entry name" value="HATPase_dom"/>
</dbReference>
<comment type="caution">
    <text evidence="11">The sequence shown here is derived from an EMBL/GenBank/DDBJ whole genome shotgun (WGS) entry which is preliminary data.</text>
</comment>
<organism evidence="11 12">
    <name type="scientific">Winogradskyella marincola</name>
    <dbReference type="NCBI Taxonomy" id="3037795"/>
    <lineage>
        <taxon>Bacteria</taxon>
        <taxon>Pseudomonadati</taxon>
        <taxon>Bacteroidota</taxon>
        <taxon>Flavobacteriia</taxon>
        <taxon>Flavobacteriales</taxon>
        <taxon>Flavobacteriaceae</taxon>
        <taxon>Winogradskyella</taxon>
    </lineage>
</organism>
<evidence type="ECO:0000256" key="3">
    <source>
        <dbReference type="ARBA" id="ARBA00022553"/>
    </source>
</evidence>
<comment type="catalytic activity">
    <reaction evidence="1">
        <text>ATP + protein L-histidine = ADP + protein N-phospho-L-histidine.</text>
        <dbReference type="EC" id="2.7.13.3"/>
    </reaction>
</comment>
<evidence type="ECO:0000256" key="9">
    <source>
        <dbReference type="SAM" id="Phobius"/>
    </source>
</evidence>
<keyword evidence="12" id="KW-1185">Reference proteome</keyword>
<gene>
    <name evidence="11" type="ORF">P7122_05985</name>
</gene>
<dbReference type="PANTHER" id="PTHR24421:SF10">
    <property type="entry name" value="NITRATE_NITRITE SENSOR PROTEIN NARQ"/>
    <property type="match status" value="1"/>
</dbReference>
<dbReference type="Proteomes" id="UP001529085">
    <property type="component" value="Unassembled WGS sequence"/>
</dbReference>
<sequence length="288" mass="32927">MENLLVIKYISLFISGSSTFVVQNGKRIISTEAERNLIVYMIIVLLVICTLVILFFVIYQKRKNQLLLKNIEQQKQFDEELIKTQQEIQEQTLKNVGRELHDNVGQLLAFATMQMNSVYRNASEDLKPKVDNASEALKESLAEVRALSKSLNSDVMQNLGFKTILENEINRLNKSGLIEATFNIEGENHLLENKKDEIILFRIIQEFLSNTLKYAEAETLKVYLEYATDKLKIKVEDDGVGFDLKSAEQGSGMTNMKKRAELIEAEFNLESEPDKGTVLTITYPYRSV</sequence>
<dbReference type="CDD" id="cd16917">
    <property type="entry name" value="HATPase_UhpB-NarQ-NarX-like"/>
    <property type="match status" value="1"/>
</dbReference>
<evidence type="ECO:0000256" key="5">
    <source>
        <dbReference type="ARBA" id="ARBA00022741"/>
    </source>
</evidence>
<dbReference type="SUPFAM" id="SSF55874">
    <property type="entry name" value="ATPase domain of HSP90 chaperone/DNA topoisomerase II/histidine kinase"/>
    <property type="match status" value="1"/>
</dbReference>
<dbReference type="InterPro" id="IPR005467">
    <property type="entry name" value="His_kinase_dom"/>
</dbReference>
<accession>A0ABT6G0E6</accession>
<keyword evidence="9" id="KW-0812">Transmembrane</keyword>
<keyword evidence="3" id="KW-0597">Phosphoprotein</keyword>
<dbReference type="EMBL" id="JARSBN010000003">
    <property type="protein sequence ID" value="MDG4715412.1"/>
    <property type="molecule type" value="Genomic_DNA"/>
</dbReference>
<evidence type="ECO:0000313" key="11">
    <source>
        <dbReference type="EMBL" id="MDG4715412.1"/>
    </source>
</evidence>
<dbReference type="InterPro" id="IPR011712">
    <property type="entry name" value="Sig_transdc_His_kin_sub3_dim/P"/>
</dbReference>
<evidence type="ECO:0000259" key="10">
    <source>
        <dbReference type="PROSITE" id="PS50109"/>
    </source>
</evidence>
<keyword evidence="9" id="KW-1133">Transmembrane helix</keyword>
<keyword evidence="5" id="KW-0547">Nucleotide-binding</keyword>
<dbReference type="GO" id="GO:0016301">
    <property type="term" value="F:kinase activity"/>
    <property type="evidence" value="ECO:0007669"/>
    <property type="project" value="UniProtKB-KW"/>
</dbReference>
<protein>
    <recommendedName>
        <fullName evidence="2">histidine kinase</fullName>
        <ecNumber evidence="2">2.7.13.3</ecNumber>
    </recommendedName>
</protein>
<dbReference type="InterPro" id="IPR036890">
    <property type="entry name" value="HATPase_C_sf"/>
</dbReference>
<name>A0ABT6G0E6_9FLAO</name>
<evidence type="ECO:0000256" key="6">
    <source>
        <dbReference type="ARBA" id="ARBA00022777"/>
    </source>
</evidence>
<reference evidence="11 12" key="1">
    <citation type="submission" date="2023-03" db="EMBL/GenBank/DDBJ databases">
        <title>Strain YYF002 represents a novel species in the genus Winogradskyella isolated from seawater.</title>
        <authorList>
            <person name="Fu Z.-Y."/>
        </authorList>
    </citation>
    <scope>NUCLEOTIDE SEQUENCE [LARGE SCALE GENOMIC DNA]</scope>
    <source>
        <strain evidence="11 12">YYF002</strain>
    </source>
</reference>
<evidence type="ECO:0000256" key="4">
    <source>
        <dbReference type="ARBA" id="ARBA00022679"/>
    </source>
</evidence>
<dbReference type="RefSeq" id="WP_278004871.1">
    <property type="nucleotide sequence ID" value="NZ_JARSBN010000003.1"/>
</dbReference>
<feature type="transmembrane region" description="Helical" evidence="9">
    <location>
        <begin position="6"/>
        <end position="25"/>
    </location>
</feature>